<evidence type="ECO:0000313" key="4">
    <source>
        <dbReference type="Proteomes" id="UP001151699"/>
    </source>
</evidence>
<keyword evidence="2" id="KW-0732">Signal</keyword>
<gene>
    <name evidence="3" type="ORF">Bhyg_06796</name>
</gene>
<dbReference type="AlphaFoldDB" id="A0A9Q0N205"/>
<name>A0A9Q0N205_9DIPT</name>
<feature type="coiled-coil region" evidence="1">
    <location>
        <begin position="145"/>
        <end position="172"/>
    </location>
</feature>
<dbReference type="EMBL" id="WJQU01000002">
    <property type="protein sequence ID" value="KAJ6641851.1"/>
    <property type="molecule type" value="Genomic_DNA"/>
</dbReference>
<protein>
    <submittedName>
        <fullName evidence="3">Uncharacterized protein</fullName>
    </submittedName>
</protein>
<feature type="chain" id="PRO_5040183212" evidence="2">
    <location>
        <begin position="20"/>
        <end position="226"/>
    </location>
</feature>
<evidence type="ECO:0000256" key="1">
    <source>
        <dbReference type="SAM" id="Coils"/>
    </source>
</evidence>
<sequence length="226" mass="25676">MYNKTLVFCVGLLFGIAAAANDQQYWIEQAERNAMRNIDQWPRIVEEWSSGKNLNPMRDEIQFFRTQIGDSIKNMNSFVPKLISVVEYINSTAAASPNFYRRGVLHTILWYIRGKRDNESYYLLDGAENWVKQRLSELTYGGGRAVELGQTLDDASGRVARLRDELDSLAQKYVLNIGKIDDLSSNICDNIEEIRVLANELVNAFGKSQLLKNADDLNNFVGAIKV</sequence>
<reference evidence="3" key="1">
    <citation type="submission" date="2022-07" db="EMBL/GenBank/DDBJ databases">
        <authorList>
            <person name="Trinca V."/>
            <person name="Uliana J.V.C."/>
            <person name="Torres T.T."/>
            <person name="Ward R.J."/>
            <person name="Monesi N."/>
        </authorList>
    </citation>
    <scope>NUCLEOTIDE SEQUENCE</scope>
    <source>
        <strain evidence="3">HSMRA1968</strain>
        <tissue evidence="3">Whole embryos</tissue>
    </source>
</reference>
<proteinExistence type="predicted"/>
<dbReference type="OrthoDB" id="7775668at2759"/>
<evidence type="ECO:0000256" key="2">
    <source>
        <dbReference type="SAM" id="SignalP"/>
    </source>
</evidence>
<evidence type="ECO:0000313" key="3">
    <source>
        <dbReference type="EMBL" id="KAJ6641851.1"/>
    </source>
</evidence>
<keyword evidence="4" id="KW-1185">Reference proteome</keyword>
<comment type="caution">
    <text evidence="3">The sequence shown here is derived from an EMBL/GenBank/DDBJ whole genome shotgun (WGS) entry which is preliminary data.</text>
</comment>
<accession>A0A9Q0N205</accession>
<keyword evidence="1" id="KW-0175">Coiled coil</keyword>
<organism evidence="3 4">
    <name type="scientific">Pseudolycoriella hygida</name>
    <dbReference type="NCBI Taxonomy" id="35572"/>
    <lineage>
        <taxon>Eukaryota</taxon>
        <taxon>Metazoa</taxon>
        <taxon>Ecdysozoa</taxon>
        <taxon>Arthropoda</taxon>
        <taxon>Hexapoda</taxon>
        <taxon>Insecta</taxon>
        <taxon>Pterygota</taxon>
        <taxon>Neoptera</taxon>
        <taxon>Endopterygota</taxon>
        <taxon>Diptera</taxon>
        <taxon>Nematocera</taxon>
        <taxon>Sciaroidea</taxon>
        <taxon>Sciaridae</taxon>
        <taxon>Pseudolycoriella</taxon>
    </lineage>
</organism>
<dbReference type="Proteomes" id="UP001151699">
    <property type="component" value="Chromosome B"/>
</dbReference>
<feature type="signal peptide" evidence="2">
    <location>
        <begin position="1"/>
        <end position="19"/>
    </location>
</feature>